<dbReference type="PANTHER" id="PTHR14237">
    <property type="entry name" value="MOLYBDOPTERIN COFACTOR SULFURASE MOSC"/>
    <property type="match status" value="1"/>
</dbReference>
<dbReference type="RefSeq" id="WP_235031763.1">
    <property type="nucleotide sequence ID" value="NZ_FNVU01000001.1"/>
</dbReference>
<dbReference type="SUPFAM" id="SSF53383">
    <property type="entry name" value="PLP-dependent transferases"/>
    <property type="match status" value="1"/>
</dbReference>
<dbReference type="PANTHER" id="PTHR14237:SF19">
    <property type="entry name" value="MITOCHONDRIAL AMIDOXIME REDUCING COMPONENT 1"/>
    <property type="match status" value="1"/>
</dbReference>
<name>A0A1H5TZD4_9ACTN</name>
<dbReference type="AlphaFoldDB" id="A0A1H5TZD4"/>
<dbReference type="Pfam" id="PF00266">
    <property type="entry name" value="Aminotran_5"/>
    <property type="match status" value="1"/>
</dbReference>
<proteinExistence type="predicted"/>
<keyword evidence="3" id="KW-1185">Reference proteome</keyword>
<dbReference type="InterPro" id="IPR015424">
    <property type="entry name" value="PyrdxlP-dep_Trfase"/>
</dbReference>
<dbReference type="InterPro" id="IPR015422">
    <property type="entry name" value="PyrdxlP-dep_Trfase_small"/>
</dbReference>
<sequence>MHALDALRAAEDGYRYLDEGGHVYLDHTGAGLPARAQLWAHAERIAGGCFGNPHSVSPASEASGELVERARRRVLAHFGADPREYAVVFTANATGACRLVGEAYPFAPGGRLVLTLDNHNSVNGLREYARSRGADTVYVPLRAPGLDLDAAAMDAVLAAAPEGGGLLAYPAQSNFSGVRHSLDWITRAKAAGWDVLLDAAAYVPTNPLDLAAVHPDFVAVSWYKVFGYPTGVGCLVARRDALARLRRPWFSGGTIHVVSAQGLWHHMAEGEAAFEDGTVNYLSIPDIEFGLDWIRAIGTDAIHRHVTALTAELLDGLAALRHSGGEPLARVYGPSDTTGRGGTVALNLLGPDGAVVDERIVARDSAAHRISLRTGCFCNPGTGEAAFAIERRTLDGAVRTATGTIDDYLGRLGLPSGGAVRVSLGLSSSRADVAAFLDFVAGTYRDRRPDPAGLSPRLVC</sequence>
<feature type="domain" description="Aminotransferase class V" evidence="1">
    <location>
        <begin position="49"/>
        <end position="436"/>
    </location>
</feature>
<dbReference type="EMBL" id="FNVU01000001">
    <property type="protein sequence ID" value="SEF68232.1"/>
    <property type="molecule type" value="Genomic_DNA"/>
</dbReference>
<dbReference type="InterPro" id="IPR000192">
    <property type="entry name" value="Aminotrans_V_dom"/>
</dbReference>
<accession>A0A1H5TZD4</accession>
<reference evidence="2 3" key="1">
    <citation type="submission" date="2016-10" db="EMBL/GenBank/DDBJ databases">
        <authorList>
            <person name="de Groot N.N."/>
        </authorList>
    </citation>
    <scope>NUCLEOTIDE SEQUENCE [LARGE SCALE GENOMIC DNA]</scope>
    <source>
        <strain evidence="2 3">CGMCC 4.2023</strain>
    </source>
</reference>
<dbReference type="GO" id="GO:0016829">
    <property type="term" value="F:lyase activity"/>
    <property type="evidence" value="ECO:0007669"/>
    <property type="project" value="UniProtKB-KW"/>
</dbReference>
<dbReference type="Gene3D" id="3.90.1150.10">
    <property type="entry name" value="Aspartate Aminotransferase, domain 1"/>
    <property type="match status" value="1"/>
</dbReference>
<dbReference type="Proteomes" id="UP000236754">
    <property type="component" value="Unassembled WGS sequence"/>
</dbReference>
<organism evidence="2 3">
    <name type="scientific">Actinacidiphila yanglinensis</name>
    <dbReference type="NCBI Taxonomy" id="310779"/>
    <lineage>
        <taxon>Bacteria</taxon>
        <taxon>Bacillati</taxon>
        <taxon>Actinomycetota</taxon>
        <taxon>Actinomycetes</taxon>
        <taxon>Kitasatosporales</taxon>
        <taxon>Streptomycetaceae</taxon>
        <taxon>Actinacidiphila</taxon>
    </lineage>
</organism>
<protein>
    <submittedName>
        <fullName evidence="2">Selenocysteine lyase/Cysteine desulfurase</fullName>
    </submittedName>
</protein>
<evidence type="ECO:0000259" key="1">
    <source>
        <dbReference type="Pfam" id="PF00266"/>
    </source>
</evidence>
<evidence type="ECO:0000313" key="2">
    <source>
        <dbReference type="EMBL" id="SEF68232.1"/>
    </source>
</evidence>
<evidence type="ECO:0000313" key="3">
    <source>
        <dbReference type="Proteomes" id="UP000236754"/>
    </source>
</evidence>
<dbReference type="InterPro" id="IPR015421">
    <property type="entry name" value="PyrdxlP-dep_Trfase_major"/>
</dbReference>
<gene>
    <name evidence="2" type="ORF">SAMN05216223_101712</name>
</gene>
<keyword evidence="2" id="KW-0456">Lyase</keyword>
<dbReference type="Gene3D" id="3.40.640.10">
    <property type="entry name" value="Type I PLP-dependent aspartate aminotransferase-like (Major domain)"/>
    <property type="match status" value="1"/>
</dbReference>